<evidence type="ECO:0000313" key="1">
    <source>
        <dbReference type="EMBL" id="MCI64896.1"/>
    </source>
</evidence>
<reference evidence="1 2" key="1">
    <citation type="journal article" date="2018" name="Front. Plant Sci.">
        <title>Red Clover (Trifolium pratense) and Zigzag Clover (T. medium) - A Picture of Genomic Similarities and Differences.</title>
        <authorList>
            <person name="Dluhosova J."/>
            <person name="Istvanek J."/>
            <person name="Nedelnik J."/>
            <person name="Repkova J."/>
        </authorList>
    </citation>
    <scope>NUCLEOTIDE SEQUENCE [LARGE SCALE GENOMIC DNA]</scope>
    <source>
        <strain evidence="2">cv. 10/8</strain>
        <tissue evidence="1">Leaf</tissue>
    </source>
</reference>
<accession>A0A392TXQ9</accession>
<keyword evidence="2" id="KW-1185">Reference proteome</keyword>
<dbReference type="EMBL" id="LXQA010665553">
    <property type="protein sequence ID" value="MCI64896.1"/>
    <property type="molecule type" value="Genomic_DNA"/>
</dbReference>
<proteinExistence type="predicted"/>
<protein>
    <submittedName>
        <fullName evidence="1">Uncharacterized protein</fullName>
    </submittedName>
</protein>
<name>A0A392TXQ9_9FABA</name>
<organism evidence="1 2">
    <name type="scientific">Trifolium medium</name>
    <dbReference type="NCBI Taxonomy" id="97028"/>
    <lineage>
        <taxon>Eukaryota</taxon>
        <taxon>Viridiplantae</taxon>
        <taxon>Streptophyta</taxon>
        <taxon>Embryophyta</taxon>
        <taxon>Tracheophyta</taxon>
        <taxon>Spermatophyta</taxon>
        <taxon>Magnoliopsida</taxon>
        <taxon>eudicotyledons</taxon>
        <taxon>Gunneridae</taxon>
        <taxon>Pentapetalae</taxon>
        <taxon>rosids</taxon>
        <taxon>fabids</taxon>
        <taxon>Fabales</taxon>
        <taxon>Fabaceae</taxon>
        <taxon>Papilionoideae</taxon>
        <taxon>50 kb inversion clade</taxon>
        <taxon>NPAAA clade</taxon>
        <taxon>Hologalegina</taxon>
        <taxon>IRL clade</taxon>
        <taxon>Trifolieae</taxon>
        <taxon>Trifolium</taxon>
    </lineage>
</organism>
<dbReference type="AlphaFoldDB" id="A0A392TXQ9"/>
<evidence type="ECO:0000313" key="2">
    <source>
        <dbReference type="Proteomes" id="UP000265520"/>
    </source>
</evidence>
<feature type="non-terminal residue" evidence="1">
    <location>
        <position position="41"/>
    </location>
</feature>
<dbReference type="Proteomes" id="UP000265520">
    <property type="component" value="Unassembled WGS sequence"/>
</dbReference>
<comment type="caution">
    <text evidence="1">The sequence shown here is derived from an EMBL/GenBank/DDBJ whole genome shotgun (WGS) entry which is preliminary data.</text>
</comment>
<sequence length="41" mass="4277">MMARRAARAGATRCANGVRADFLLESARRAAEASAARSVAL</sequence>